<keyword evidence="5 17" id="KW-0597">Phosphoprotein</keyword>
<evidence type="ECO:0000256" key="18">
    <source>
        <dbReference type="SAM" id="Coils"/>
    </source>
</evidence>
<dbReference type="InterPro" id="IPR013656">
    <property type="entry name" value="PAS_4"/>
</dbReference>
<organism evidence="24 25">
    <name type="scientific">Alkalidesulfovibrio alkalitolerans DSM 16529</name>
    <dbReference type="NCBI Taxonomy" id="1121439"/>
    <lineage>
        <taxon>Bacteria</taxon>
        <taxon>Pseudomonadati</taxon>
        <taxon>Thermodesulfobacteriota</taxon>
        <taxon>Desulfovibrionia</taxon>
        <taxon>Desulfovibrionales</taxon>
        <taxon>Desulfovibrionaceae</taxon>
        <taxon>Alkalidesulfovibrio</taxon>
    </lineage>
</organism>
<dbReference type="InterPro" id="IPR000700">
    <property type="entry name" value="PAS-assoc_C"/>
</dbReference>
<feature type="domain" description="HPt" evidence="23">
    <location>
        <begin position="857"/>
        <end position="951"/>
    </location>
</feature>
<dbReference type="Pfam" id="PF01627">
    <property type="entry name" value="Hpt"/>
    <property type="match status" value="1"/>
</dbReference>
<dbReference type="InterPro" id="IPR001789">
    <property type="entry name" value="Sig_transdc_resp-reg_receiver"/>
</dbReference>
<reference evidence="24 25" key="1">
    <citation type="journal article" date="2013" name="Genome Announc.">
        <title>Draft genome sequences for three mercury-methylating, sulfate-reducing bacteria.</title>
        <authorList>
            <person name="Brown S.D."/>
            <person name="Hurt R.A.Jr."/>
            <person name="Gilmour C.C."/>
            <person name="Elias D.A."/>
        </authorList>
    </citation>
    <scope>NUCLEOTIDE SEQUENCE [LARGE SCALE GENOMIC DNA]</scope>
    <source>
        <strain evidence="24 25">DSM 16529</strain>
    </source>
</reference>
<feature type="modified residue" description="Phosphohistidine" evidence="16">
    <location>
        <position position="896"/>
    </location>
</feature>
<comment type="caution">
    <text evidence="24">The sequence shown here is derived from an EMBL/GenBank/DDBJ whole genome shotgun (WGS) entry which is preliminary data.</text>
</comment>
<dbReference type="PROSITE" id="PS50894">
    <property type="entry name" value="HPT"/>
    <property type="match status" value="1"/>
</dbReference>
<feature type="domain" description="PAC" evidence="22">
    <location>
        <begin position="252"/>
        <end position="304"/>
    </location>
</feature>
<evidence type="ECO:0000256" key="17">
    <source>
        <dbReference type="PROSITE-ProRule" id="PRU00169"/>
    </source>
</evidence>
<dbReference type="SMART" id="SM00073">
    <property type="entry name" value="HPT"/>
    <property type="match status" value="1"/>
</dbReference>
<feature type="domain" description="PAC" evidence="22">
    <location>
        <begin position="538"/>
        <end position="590"/>
    </location>
</feature>
<dbReference type="InterPro" id="IPR035965">
    <property type="entry name" value="PAS-like_dom_sf"/>
</dbReference>
<dbReference type="Pfam" id="PF08448">
    <property type="entry name" value="PAS_4"/>
    <property type="match status" value="1"/>
</dbReference>
<dbReference type="NCBIfam" id="TIGR00229">
    <property type="entry name" value="sensory_box"/>
    <property type="match status" value="1"/>
</dbReference>
<dbReference type="SUPFAM" id="SSF55874">
    <property type="entry name" value="ATPase domain of HSP90 chaperone/DNA topoisomerase II/histidine kinase"/>
    <property type="match status" value="1"/>
</dbReference>
<keyword evidence="12" id="KW-0902">Two-component regulatory system</keyword>
<evidence type="ECO:0000256" key="14">
    <source>
        <dbReference type="ARBA" id="ARBA00064003"/>
    </source>
</evidence>
<feature type="modified residue" description="4-aspartylphosphate" evidence="17">
    <location>
        <position position="57"/>
    </location>
</feature>
<keyword evidence="9 24" id="KW-0418">Kinase</keyword>
<dbReference type="SUPFAM" id="SSF55785">
    <property type="entry name" value="PYP-like sensor domain (PAS domain)"/>
    <property type="match status" value="3"/>
</dbReference>
<dbReference type="InterPro" id="IPR004358">
    <property type="entry name" value="Sig_transdc_His_kin-like_C"/>
</dbReference>
<dbReference type="GO" id="GO:0005524">
    <property type="term" value="F:ATP binding"/>
    <property type="evidence" value="ECO:0007669"/>
    <property type="project" value="UniProtKB-KW"/>
</dbReference>
<dbReference type="SMART" id="SM00448">
    <property type="entry name" value="REC"/>
    <property type="match status" value="1"/>
</dbReference>
<dbReference type="PANTHER" id="PTHR45339">
    <property type="entry name" value="HYBRID SIGNAL TRANSDUCTION HISTIDINE KINASE J"/>
    <property type="match status" value="1"/>
</dbReference>
<keyword evidence="11" id="KW-1133">Transmembrane helix</keyword>
<dbReference type="InterPro" id="IPR036890">
    <property type="entry name" value="HATPase_C_sf"/>
</dbReference>
<keyword evidence="10" id="KW-0067">ATP-binding</keyword>
<dbReference type="OrthoDB" id="5290456at2"/>
<dbReference type="Gene3D" id="1.20.120.160">
    <property type="entry name" value="HPT domain"/>
    <property type="match status" value="1"/>
</dbReference>
<dbReference type="PRINTS" id="PR00344">
    <property type="entry name" value="BCTRLSENSOR"/>
</dbReference>
<dbReference type="PROSITE" id="PS50109">
    <property type="entry name" value="HIS_KIN"/>
    <property type="match status" value="1"/>
</dbReference>
<dbReference type="SUPFAM" id="SSF47384">
    <property type="entry name" value="Homodimeric domain of signal transducing histidine kinase"/>
    <property type="match status" value="1"/>
</dbReference>
<dbReference type="FunFam" id="1.10.287.130:FF:000002">
    <property type="entry name" value="Two-component osmosensing histidine kinase"/>
    <property type="match status" value="1"/>
</dbReference>
<keyword evidence="7" id="KW-0812">Transmembrane</keyword>
<dbReference type="PROSITE" id="PS50112">
    <property type="entry name" value="PAS"/>
    <property type="match status" value="1"/>
</dbReference>
<gene>
    <name evidence="24" type="ORF">dsat_2210</name>
</gene>
<keyword evidence="18" id="KW-0175">Coiled coil</keyword>
<evidence type="ECO:0000256" key="11">
    <source>
        <dbReference type="ARBA" id="ARBA00022989"/>
    </source>
</evidence>
<evidence type="ECO:0000256" key="16">
    <source>
        <dbReference type="PROSITE-ProRule" id="PRU00110"/>
    </source>
</evidence>
<dbReference type="SMART" id="SM00388">
    <property type="entry name" value="HisKA"/>
    <property type="match status" value="1"/>
</dbReference>
<evidence type="ECO:0000259" key="22">
    <source>
        <dbReference type="PROSITE" id="PS50113"/>
    </source>
</evidence>
<dbReference type="SUPFAM" id="SSF47226">
    <property type="entry name" value="Histidine-containing phosphotransfer domain, HPT domain"/>
    <property type="match status" value="1"/>
</dbReference>
<feature type="domain" description="Response regulatory" evidence="20">
    <location>
        <begin position="9"/>
        <end position="122"/>
    </location>
</feature>
<dbReference type="InterPro" id="IPR036641">
    <property type="entry name" value="HPT_dom_sf"/>
</dbReference>
<keyword evidence="6" id="KW-0808">Transferase</keyword>
<dbReference type="Pfam" id="PF00512">
    <property type="entry name" value="HisKA"/>
    <property type="match status" value="1"/>
</dbReference>
<feature type="coiled-coil region" evidence="18">
    <location>
        <begin position="150"/>
        <end position="184"/>
    </location>
</feature>
<evidence type="ECO:0000313" key="24">
    <source>
        <dbReference type="EMBL" id="EPR35509.1"/>
    </source>
</evidence>
<accession>S7UNB4</accession>
<dbReference type="Proteomes" id="UP000014975">
    <property type="component" value="Unassembled WGS sequence"/>
</dbReference>
<keyword evidence="13" id="KW-0472">Membrane</keyword>
<comment type="subcellular location">
    <subcellularLocation>
        <location evidence="2">Cell membrane</location>
        <topology evidence="2">Multi-pass membrane protein</topology>
    </subcellularLocation>
</comment>
<dbReference type="GO" id="GO:0000155">
    <property type="term" value="F:phosphorelay sensor kinase activity"/>
    <property type="evidence" value="ECO:0007669"/>
    <property type="project" value="InterPro"/>
</dbReference>
<feature type="domain" description="PAS" evidence="21">
    <location>
        <begin position="465"/>
        <end position="535"/>
    </location>
</feature>
<dbReference type="EC" id="2.7.13.3" evidence="3"/>
<evidence type="ECO:0000256" key="5">
    <source>
        <dbReference type="ARBA" id="ARBA00022553"/>
    </source>
</evidence>
<dbReference type="Gene3D" id="3.40.50.2300">
    <property type="match status" value="1"/>
</dbReference>
<evidence type="ECO:0000256" key="10">
    <source>
        <dbReference type="ARBA" id="ARBA00022840"/>
    </source>
</evidence>
<dbReference type="InterPro" id="IPR036097">
    <property type="entry name" value="HisK_dim/P_sf"/>
</dbReference>
<proteinExistence type="predicted"/>
<dbReference type="Pfam" id="PF00072">
    <property type="entry name" value="Response_reg"/>
    <property type="match status" value="1"/>
</dbReference>
<evidence type="ECO:0000256" key="12">
    <source>
        <dbReference type="ARBA" id="ARBA00023012"/>
    </source>
</evidence>
<evidence type="ECO:0000259" key="21">
    <source>
        <dbReference type="PROSITE" id="PS50112"/>
    </source>
</evidence>
<dbReference type="SUPFAM" id="SSF52172">
    <property type="entry name" value="CheY-like"/>
    <property type="match status" value="1"/>
</dbReference>
<dbReference type="PROSITE" id="PS50110">
    <property type="entry name" value="RESPONSE_REGULATORY"/>
    <property type="match status" value="1"/>
</dbReference>
<evidence type="ECO:0000256" key="7">
    <source>
        <dbReference type="ARBA" id="ARBA00022692"/>
    </source>
</evidence>
<evidence type="ECO:0000313" key="25">
    <source>
        <dbReference type="Proteomes" id="UP000014975"/>
    </source>
</evidence>
<dbReference type="Pfam" id="PF02518">
    <property type="entry name" value="HATPase_c"/>
    <property type="match status" value="1"/>
</dbReference>
<dbReference type="InterPro" id="IPR003594">
    <property type="entry name" value="HATPase_dom"/>
</dbReference>
<dbReference type="PROSITE" id="PS50113">
    <property type="entry name" value="PAC"/>
    <property type="match status" value="2"/>
</dbReference>
<evidence type="ECO:0000256" key="2">
    <source>
        <dbReference type="ARBA" id="ARBA00004651"/>
    </source>
</evidence>
<dbReference type="CDD" id="cd00082">
    <property type="entry name" value="HisKA"/>
    <property type="match status" value="1"/>
</dbReference>
<evidence type="ECO:0000256" key="13">
    <source>
        <dbReference type="ARBA" id="ARBA00023136"/>
    </source>
</evidence>
<dbReference type="CDD" id="cd00130">
    <property type="entry name" value="PAS"/>
    <property type="match status" value="1"/>
</dbReference>
<dbReference type="FunFam" id="3.30.565.10:FF:000010">
    <property type="entry name" value="Sensor histidine kinase RcsC"/>
    <property type="match status" value="1"/>
</dbReference>
<evidence type="ECO:0000256" key="3">
    <source>
        <dbReference type="ARBA" id="ARBA00012438"/>
    </source>
</evidence>
<evidence type="ECO:0000259" key="20">
    <source>
        <dbReference type="PROSITE" id="PS50110"/>
    </source>
</evidence>
<keyword evidence="8" id="KW-0547">Nucleotide-binding</keyword>
<dbReference type="RefSeq" id="WP_020886096.1">
    <property type="nucleotide sequence ID" value="NZ_ATHI01000004.1"/>
</dbReference>
<dbReference type="InterPro" id="IPR000014">
    <property type="entry name" value="PAS"/>
</dbReference>
<evidence type="ECO:0000256" key="6">
    <source>
        <dbReference type="ARBA" id="ARBA00022679"/>
    </source>
</evidence>
<evidence type="ECO:0000256" key="4">
    <source>
        <dbReference type="ARBA" id="ARBA00022475"/>
    </source>
</evidence>
<keyword evidence="25" id="KW-1185">Reference proteome</keyword>
<dbReference type="GO" id="GO:0005886">
    <property type="term" value="C:plasma membrane"/>
    <property type="evidence" value="ECO:0007669"/>
    <property type="project" value="UniProtKB-SubCell"/>
</dbReference>
<comment type="catalytic activity">
    <reaction evidence="1">
        <text>ATP + protein L-histidine = ADP + protein N-phospho-L-histidine.</text>
        <dbReference type="EC" id="2.7.13.3"/>
    </reaction>
</comment>
<sequence>MPESDSLPCLLVIDADVDACATVAEVLDGEFSVVSARSGALGIEMFLARRPVAVVVDLRLPDIDGLDVLSALSKDSPETPLVVITDEGHRRDTIEAFRRGAWDYLEKTLEFEELLPLTLRRCMEKASLLDERRRYLDHLESKILQRTRDLAQSNEQLAAALRERAMLKSRLDEATSERQRLEGVIEKGPAVTFVWENSPGLPVLYVTRGVERFGRSLAEFRSGEASFPDMIPLLDREAFRAALDRVRGGGEETLFHRLATGKGEVLWVETRLFASAGERGVVDVLHGVVLDVTPGMRAQEALRESEARYRALFEDCPVSLWELDLSALKRYVDELRAGGVSDLGAYFLAHPEVVRRCAASIVVMDTNQSSVRVFGALDKGALLSDLGGLFIAQTYRTLAEFVLVMTSGQRHFTAETEHRTLDGRTMVSAVQARVAAGHEESLSRVIVSLLDVSDRCEAEQALADSIEFVSQVLGALPDPVFVKDANHRFVLVNDAVCEFTGMSREAFLGRTDRDLFPREHAERIWKVDEEVLTTGAPAMLEEPLDMRDGSVRYLSTKKAALKLPTTGETVLVGIVRDMTERRLMEQELIAARDSAEAADRAKSEFLANMSHELRTPMNAVIGMSELALETNLTDDQQDYLRTIRDSAKTLLRIVNDILDLSKIEARRLEMVSAPFNLDLLVSSVVKALSTEAERKGLRVTVLMDDAVPRRLRGDSGRLRQILVNLVGNAIKFTDQGSVAIRVDIEKDSATLNGDAFLRFEVSDTGPGIAAERRKAIFERFTQGDGSITRRHGGTGLGLAISKRLVTLMGGEIGVGGEPGQGSTFHFTARFAADEGSGGHDAEGILDRREALERLGGDEAFLCELIEVFSADAPARLAELEAAVQGDDANAIRDTAHSIKGGAAAVGAVAVQAAAQVIEDAAATGETATMQENLSRLRFELSRALEVLNQGR</sequence>
<dbReference type="InterPro" id="IPR005467">
    <property type="entry name" value="His_kinase_dom"/>
</dbReference>
<dbReference type="EMBL" id="ATHI01000004">
    <property type="protein sequence ID" value="EPR35509.1"/>
    <property type="molecule type" value="Genomic_DNA"/>
</dbReference>
<keyword evidence="4" id="KW-1003">Cell membrane</keyword>
<evidence type="ECO:0000259" key="19">
    <source>
        <dbReference type="PROSITE" id="PS50109"/>
    </source>
</evidence>
<dbReference type="AlphaFoldDB" id="S7UNB4"/>
<dbReference type="STRING" id="1121439.dsat_2210"/>
<dbReference type="SMART" id="SM00387">
    <property type="entry name" value="HATPase_c"/>
    <property type="match status" value="1"/>
</dbReference>
<evidence type="ECO:0000256" key="15">
    <source>
        <dbReference type="ARBA" id="ARBA00068150"/>
    </source>
</evidence>
<dbReference type="CDD" id="cd16922">
    <property type="entry name" value="HATPase_EvgS-ArcB-TorS-like"/>
    <property type="match status" value="1"/>
</dbReference>
<evidence type="ECO:0000259" key="23">
    <source>
        <dbReference type="PROSITE" id="PS50894"/>
    </source>
</evidence>
<dbReference type="PANTHER" id="PTHR45339:SF1">
    <property type="entry name" value="HYBRID SIGNAL TRANSDUCTION HISTIDINE KINASE J"/>
    <property type="match status" value="1"/>
</dbReference>
<dbReference type="InterPro" id="IPR003661">
    <property type="entry name" value="HisK_dim/P_dom"/>
</dbReference>
<name>S7UNB4_9BACT</name>
<comment type="subunit">
    <text evidence="14">At low DSF concentrations, interacts with RpfF.</text>
</comment>
<feature type="domain" description="Histidine kinase" evidence="19">
    <location>
        <begin position="608"/>
        <end position="832"/>
    </location>
</feature>
<dbReference type="Gene3D" id="1.10.287.130">
    <property type="match status" value="1"/>
</dbReference>
<evidence type="ECO:0000256" key="9">
    <source>
        <dbReference type="ARBA" id="ARBA00022777"/>
    </source>
</evidence>
<dbReference type="SMART" id="SM00091">
    <property type="entry name" value="PAS"/>
    <property type="match status" value="2"/>
</dbReference>
<dbReference type="eggNOG" id="COG5002">
    <property type="taxonomic scope" value="Bacteria"/>
</dbReference>
<protein>
    <recommendedName>
        <fullName evidence="15">Sensory/regulatory protein RpfC</fullName>
        <ecNumber evidence="3">2.7.13.3</ecNumber>
    </recommendedName>
</protein>
<evidence type="ECO:0000256" key="1">
    <source>
        <dbReference type="ARBA" id="ARBA00000085"/>
    </source>
</evidence>
<dbReference type="PATRIC" id="fig|1121439.3.peg.600"/>
<dbReference type="Gene3D" id="3.30.450.20">
    <property type="entry name" value="PAS domain"/>
    <property type="match status" value="2"/>
</dbReference>
<dbReference type="InterPro" id="IPR011006">
    <property type="entry name" value="CheY-like_superfamily"/>
</dbReference>
<dbReference type="InterPro" id="IPR008207">
    <property type="entry name" value="Sig_transdc_His_kin_Hpt_dom"/>
</dbReference>
<dbReference type="Gene3D" id="3.30.565.10">
    <property type="entry name" value="Histidine kinase-like ATPase, C-terminal domain"/>
    <property type="match status" value="1"/>
</dbReference>
<evidence type="ECO:0000256" key="8">
    <source>
        <dbReference type="ARBA" id="ARBA00022741"/>
    </source>
</evidence>